<proteinExistence type="predicted"/>
<feature type="region of interest" description="Disordered" evidence="1">
    <location>
        <begin position="202"/>
        <end position="248"/>
    </location>
</feature>
<feature type="region of interest" description="Disordered" evidence="1">
    <location>
        <begin position="130"/>
        <end position="190"/>
    </location>
</feature>
<feature type="compositionally biased region" description="Polar residues" evidence="1">
    <location>
        <begin position="181"/>
        <end position="190"/>
    </location>
</feature>
<sequence length="422" mass="46386">MSSFYLSSRAGCLLCPCQEFFFFDDLTEYQDSKPRAHTDVCVCQHPYTAPLAHGPDLQNPNHARAKGANTQYQCGAFIAPIFPQWVPTTECVACHKPWFHHAKAPELSPASTTGSTSASRVDPESRLDLVPLGLDSLPPPSRLAVTGTGTVLPPPATIYRSSLPRPPSAVEFHNPRPMGGFQQTQPAQSSVLLQRADSIQRNLPQHTTLRPGASSRGLRGGHSTRGGRGSGSGGRGRGSSDLSGNPFALVPTVRRASASKKKEKAKQRRYLVCILPFAQGDYQDPDAPSPRYKFHTMIDTRPLLDTLELHDLTFTLSLEIGDAAAVWRVVNEELQSHAAAYDLFIPPHPDSTAPDTYAETTFVLLGTRSSNREDCRELKPVQWFEYGWTEKALYDISKNVPHHEKQDLSLIFALSMVTFGVL</sequence>
<evidence type="ECO:0000256" key="1">
    <source>
        <dbReference type="SAM" id="MobiDB-lite"/>
    </source>
</evidence>
<gene>
    <name evidence="2" type="ORF">DFH08DRAFT_968678</name>
</gene>
<dbReference type="Proteomes" id="UP001218218">
    <property type="component" value="Unassembled WGS sequence"/>
</dbReference>
<organism evidence="2 3">
    <name type="scientific">Mycena albidolilacea</name>
    <dbReference type="NCBI Taxonomy" id="1033008"/>
    <lineage>
        <taxon>Eukaryota</taxon>
        <taxon>Fungi</taxon>
        <taxon>Dikarya</taxon>
        <taxon>Basidiomycota</taxon>
        <taxon>Agaricomycotina</taxon>
        <taxon>Agaricomycetes</taxon>
        <taxon>Agaricomycetidae</taxon>
        <taxon>Agaricales</taxon>
        <taxon>Marasmiineae</taxon>
        <taxon>Mycenaceae</taxon>
        <taxon>Mycena</taxon>
    </lineage>
</organism>
<protein>
    <submittedName>
        <fullName evidence="2">Uncharacterized protein</fullName>
    </submittedName>
</protein>
<evidence type="ECO:0000313" key="3">
    <source>
        <dbReference type="Proteomes" id="UP001218218"/>
    </source>
</evidence>
<feature type="compositionally biased region" description="Gly residues" evidence="1">
    <location>
        <begin position="218"/>
        <end position="237"/>
    </location>
</feature>
<keyword evidence="3" id="KW-1185">Reference proteome</keyword>
<comment type="caution">
    <text evidence="2">The sequence shown here is derived from an EMBL/GenBank/DDBJ whole genome shotgun (WGS) entry which is preliminary data.</text>
</comment>
<dbReference type="EMBL" id="JARIHO010000044">
    <property type="protein sequence ID" value="KAJ7325448.1"/>
    <property type="molecule type" value="Genomic_DNA"/>
</dbReference>
<dbReference type="AlphaFoldDB" id="A0AAD6ZIR0"/>
<reference evidence="2" key="1">
    <citation type="submission" date="2023-03" db="EMBL/GenBank/DDBJ databases">
        <title>Massive genome expansion in bonnet fungi (Mycena s.s.) driven by repeated elements and novel gene families across ecological guilds.</title>
        <authorList>
            <consortium name="Lawrence Berkeley National Laboratory"/>
            <person name="Harder C.B."/>
            <person name="Miyauchi S."/>
            <person name="Viragh M."/>
            <person name="Kuo A."/>
            <person name="Thoen E."/>
            <person name="Andreopoulos B."/>
            <person name="Lu D."/>
            <person name="Skrede I."/>
            <person name="Drula E."/>
            <person name="Henrissat B."/>
            <person name="Morin E."/>
            <person name="Kohler A."/>
            <person name="Barry K."/>
            <person name="LaButti K."/>
            <person name="Morin E."/>
            <person name="Salamov A."/>
            <person name="Lipzen A."/>
            <person name="Mereny Z."/>
            <person name="Hegedus B."/>
            <person name="Baldrian P."/>
            <person name="Stursova M."/>
            <person name="Weitz H."/>
            <person name="Taylor A."/>
            <person name="Grigoriev I.V."/>
            <person name="Nagy L.G."/>
            <person name="Martin F."/>
            <person name="Kauserud H."/>
        </authorList>
    </citation>
    <scope>NUCLEOTIDE SEQUENCE</scope>
    <source>
        <strain evidence="2">CBHHK002</strain>
    </source>
</reference>
<name>A0AAD6ZIR0_9AGAR</name>
<accession>A0AAD6ZIR0</accession>
<evidence type="ECO:0000313" key="2">
    <source>
        <dbReference type="EMBL" id="KAJ7325448.1"/>
    </source>
</evidence>